<comment type="caution">
    <text evidence="9">The sequence shown here is derived from an EMBL/GenBank/DDBJ whole genome shotgun (WGS) entry which is preliminary data.</text>
</comment>
<comment type="subcellular location">
    <subcellularLocation>
        <location evidence="1">Cell membrane</location>
        <topology evidence="1">Multi-pass membrane protein</topology>
    </subcellularLocation>
</comment>
<dbReference type="Gene3D" id="1.20.81.30">
    <property type="entry name" value="Type II secretion system (T2SS), domain F"/>
    <property type="match status" value="2"/>
</dbReference>
<sequence length="410" mass="45262">MGTYNYSAFSKDGKRVSGLIEAANQQEVEAKLINLNLYPISITENITVKLKGLLNQEITGISEKDKIAVISQLSTMLSAGIPVNKAFDIIVSQAEKMSIKQKLQNVHKMIQAGKSLSDAFSLEKGILNEIEINLLRAGEKSGNLIDVLNKIKNDSLKAKNFKGKLRGALIYPVLILLVILIVLFVMIFFMIPQVKSLYESFGSVDLPPITQFLVWLSDIILNPVNVVIILLTLLVAYLLYRYYYSTQDGKLNIDKLKLKFPITGPLIINANISNITKIMSMLLGSGVSVTTTFEIVEKSISNKVFKDIIRSSINEILAGNSIAVSIAKHNQKIAFPNFIIQMISAGEESGNLVSVLNDISEYYYQELDQKVSNLTKSLEPIILIVVGLLVAFLAVAIYLPIYQAGNIISS</sequence>
<feature type="transmembrane region" description="Helical" evidence="7">
    <location>
        <begin position="169"/>
        <end position="192"/>
    </location>
</feature>
<dbReference type="AlphaFoldDB" id="A0A3M0YYP4"/>
<feature type="domain" description="Type II secretion system protein GspF" evidence="8">
    <location>
        <begin position="70"/>
        <end position="192"/>
    </location>
</feature>
<feature type="domain" description="Type II secretion system protein GspF" evidence="8">
    <location>
        <begin position="277"/>
        <end position="400"/>
    </location>
</feature>
<proteinExistence type="inferred from homology"/>
<evidence type="ECO:0000256" key="4">
    <source>
        <dbReference type="ARBA" id="ARBA00022692"/>
    </source>
</evidence>
<name>A0A3M0YYP4_9BACT</name>
<dbReference type="PRINTS" id="PR00812">
    <property type="entry name" value="BCTERIALGSPF"/>
</dbReference>
<gene>
    <name evidence="9" type="ORF">D6810_01440</name>
</gene>
<evidence type="ECO:0000313" key="10">
    <source>
        <dbReference type="Proteomes" id="UP000269410"/>
    </source>
</evidence>
<keyword evidence="4 7" id="KW-0812">Transmembrane</keyword>
<keyword evidence="5 7" id="KW-1133">Transmembrane helix</keyword>
<dbReference type="InterPro" id="IPR042094">
    <property type="entry name" value="T2SS_GspF_sf"/>
</dbReference>
<dbReference type="InterPro" id="IPR018076">
    <property type="entry name" value="T2SS_GspF_dom"/>
</dbReference>
<feature type="transmembrane region" description="Helical" evidence="7">
    <location>
        <begin position="381"/>
        <end position="401"/>
    </location>
</feature>
<comment type="similarity">
    <text evidence="2">Belongs to the GSP F family.</text>
</comment>
<organism evidence="9 10">
    <name type="scientific">Candidatus Dojkabacteria bacterium</name>
    <dbReference type="NCBI Taxonomy" id="2099670"/>
    <lineage>
        <taxon>Bacteria</taxon>
        <taxon>Candidatus Dojkabacteria</taxon>
    </lineage>
</organism>
<dbReference type="InterPro" id="IPR003004">
    <property type="entry name" value="GspF/PilC"/>
</dbReference>
<evidence type="ECO:0000313" key="9">
    <source>
        <dbReference type="EMBL" id="RMD77270.1"/>
    </source>
</evidence>
<evidence type="ECO:0000259" key="8">
    <source>
        <dbReference type="Pfam" id="PF00482"/>
    </source>
</evidence>
<accession>A0A3M0YYP4</accession>
<evidence type="ECO:0000256" key="6">
    <source>
        <dbReference type="ARBA" id="ARBA00023136"/>
    </source>
</evidence>
<evidence type="ECO:0000256" key="7">
    <source>
        <dbReference type="SAM" id="Phobius"/>
    </source>
</evidence>
<dbReference type="Proteomes" id="UP000269410">
    <property type="component" value="Unassembled WGS sequence"/>
</dbReference>
<protein>
    <submittedName>
        <fullName evidence="9">Type II secretion system F family protein</fullName>
    </submittedName>
</protein>
<dbReference type="Pfam" id="PF00482">
    <property type="entry name" value="T2SSF"/>
    <property type="match status" value="2"/>
</dbReference>
<dbReference type="EMBL" id="RFKV01000049">
    <property type="protein sequence ID" value="RMD77270.1"/>
    <property type="molecule type" value="Genomic_DNA"/>
</dbReference>
<evidence type="ECO:0000256" key="2">
    <source>
        <dbReference type="ARBA" id="ARBA00005745"/>
    </source>
</evidence>
<dbReference type="PANTHER" id="PTHR30012">
    <property type="entry name" value="GENERAL SECRETION PATHWAY PROTEIN"/>
    <property type="match status" value="1"/>
</dbReference>
<keyword evidence="3" id="KW-1003">Cell membrane</keyword>
<keyword evidence="6 7" id="KW-0472">Membrane</keyword>
<evidence type="ECO:0000256" key="1">
    <source>
        <dbReference type="ARBA" id="ARBA00004651"/>
    </source>
</evidence>
<dbReference type="GO" id="GO:0005886">
    <property type="term" value="C:plasma membrane"/>
    <property type="evidence" value="ECO:0007669"/>
    <property type="project" value="UniProtKB-SubCell"/>
</dbReference>
<evidence type="ECO:0000256" key="5">
    <source>
        <dbReference type="ARBA" id="ARBA00022989"/>
    </source>
</evidence>
<reference evidence="9 10" key="1">
    <citation type="submission" date="2018-10" db="EMBL/GenBank/DDBJ databases">
        <title>Thermophilic Lithotrophy and Phototrophy in an Intertidal, Iron-rich, Geothermal Spring.</title>
        <authorList>
            <person name="Ward L.M."/>
            <person name="Idei A."/>
            <person name="Nakagawa M."/>
            <person name="Ueno Y."/>
            <person name="Fischer W."/>
            <person name="Mcglynn S.E."/>
        </authorList>
    </citation>
    <scope>NUCLEOTIDE SEQUENCE [LARGE SCALE GENOMIC DNA]</scope>
    <source>
        <strain evidence="9">J137</strain>
    </source>
</reference>
<evidence type="ECO:0000256" key="3">
    <source>
        <dbReference type="ARBA" id="ARBA00022475"/>
    </source>
</evidence>
<feature type="transmembrane region" description="Helical" evidence="7">
    <location>
        <begin position="212"/>
        <end position="240"/>
    </location>
</feature>
<dbReference type="PANTHER" id="PTHR30012:SF0">
    <property type="entry name" value="TYPE II SECRETION SYSTEM PROTEIN F-RELATED"/>
    <property type="match status" value="1"/>
</dbReference>